<accession>A0A6P2P2D9</accession>
<dbReference type="Proteomes" id="UP000494218">
    <property type="component" value="Unassembled WGS sequence"/>
</dbReference>
<dbReference type="AlphaFoldDB" id="A0A6P2P2D9"/>
<proteinExistence type="predicted"/>
<organism evidence="1 2">
    <name type="scientific">Burkholderia lata (strain ATCC 17760 / DSM 23089 / LMG 22485 / NCIMB 9086 / R18194 / 383)</name>
    <dbReference type="NCBI Taxonomy" id="482957"/>
    <lineage>
        <taxon>Bacteria</taxon>
        <taxon>Pseudomonadati</taxon>
        <taxon>Pseudomonadota</taxon>
        <taxon>Betaproteobacteria</taxon>
        <taxon>Burkholderiales</taxon>
        <taxon>Burkholderiaceae</taxon>
        <taxon>Burkholderia</taxon>
        <taxon>Burkholderia cepacia complex</taxon>
    </lineage>
</organism>
<name>A0A6P2P2D9_BURL3</name>
<gene>
    <name evidence="1" type="ORF">BLA23254_04811</name>
</gene>
<evidence type="ECO:0000313" key="1">
    <source>
        <dbReference type="EMBL" id="VWC01097.1"/>
    </source>
</evidence>
<dbReference type="RefSeq" id="WP_175033385.1">
    <property type="nucleotide sequence ID" value="NZ_CABVPW010000025.1"/>
</dbReference>
<reference evidence="1 2" key="1">
    <citation type="submission" date="2019-09" db="EMBL/GenBank/DDBJ databases">
        <authorList>
            <person name="Depoorter E."/>
        </authorList>
    </citation>
    <scope>NUCLEOTIDE SEQUENCE [LARGE SCALE GENOMIC DNA]</scope>
    <source>
        <strain evidence="1">LMG 23254</strain>
    </source>
</reference>
<evidence type="ECO:0000313" key="2">
    <source>
        <dbReference type="Proteomes" id="UP000494218"/>
    </source>
</evidence>
<sequence length="247" mass="27802">MTTATQTTQYWHGTTVGWLDLNNPATNRTYGFQPGLHQFGETDSAQEFVWLTEYEQTARNQTTISLDAVKRRQTAGKNPFANRPMAAGRYVYQVEPSKFAVRIDLGAKLLTQDMLDTLASAVEDTVSELGPKSIFDTIGFTTPAIRQKEFANFDHGWLDWLGRELGLYDAKQNSLTSDDERYSRIMTLARHAGINWIANIQAHPHPAGGLYASKDNGYRDWAVVPRVRLSGGDLVRTYKIVNKYPIP</sequence>
<dbReference type="EMBL" id="CABVPW010000025">
    <property type="protein sequence ID" value="VWC01097.1"/>
    <property type="molecule type" value="Genomic_DNA"/>
</dbReference>
<protein>
    <submittedName>
        <fullName evidence="1">Uncharacterized protein</fullName>
    </submittedName>
</protein>